<protein>
    <submittedName>
        <fullName evidence="2">Ribbon-helix-helix protein, CopG family</fullName>
    </submittedName>
</protein>
<evidence type="ECO:0000313" key="3">
    <source>
        <dbReference type="EMBL" id="RLP84657.1"/>
    </source>
</evidence>
<comment type="caution">
    <text evidence="2">The sequence shown here is derived from an EMBL/GenBank/DDBJ whole genome shotgun (WGS) entry which is preliminary data.</text>
</comment>
<dbReference type="CDD" id="cd22233">
    <property type="entry name" value="RHH_CopAso-like"/>
    <property type="match status" value="1"/>
</dbReference>
<dbReference type="Proteomes" id="UP000269438">
    <property type="component" value="Unassembled WGS sequence"/>
</dbReference>
<dbReference type="AlphaFoldDB" id="A0A3L7AN86"/>
<dbReference type="EMBL" id="RCUY01000001">
    <property type="protein sequence ID" value="RLP84657.1"/>
    <property type="molecule type" value="Genomic_DNA"/>
</dbReference>
<gene>
    <name evidence="3" type="ORF">D9V34_01260</name>
    <name evidence="2" type="ORF">D9V34_13555</name>
</gene>
<dbReference type="SUPFAM" id="SSF47598">
    <property type="entry name" value="Ribbon-helix-helix"/>
    <property type="match status" value="1"/>
</dbReference>
<accession>A0A3L7AN86</accession>
<dbReference type="GO" id="GO:0006355">
    <property type="term" value="P:regulation of DNA-templated transcription"/>
    <property type="evidence" value="ECO:0007669"/>
    <property type="project" value="InterPro"/>
</dbReference>
<organism evidence="2 4">
    <name type="scientific">Mycetocola lacteus</name>
    <dbReference type="NCBI Taxonomy" id="76637"/>
    <lineage>
        <taxon>Bacteria</taxon>
        <taxon>Bacillati</taxon>
        <taxon>Actinomycetota</taxon>
        <taxon>Actinomycetes</taxon>
        <taxon>Micrococcales</taxon>
        <taxon>Microbacteriaceae</taxon>
        <taxon>Mycetocola</taxon>
    </lineage>
</organism>
<dbReference type="Pfam" id="PF01402">
    <property type="entry name" value="RHH_1"/>
    <property type="match status" value="1"/>
</dbReference>
<proteinExistence type="predicted"/>
<feature type="domain" description="Ribbon-helix-helix protein CopG" evidence="1">
    <location>
        <begin position="5"/>
        <end position="42"/>
    </location>
</feature>
<dbReference type="RefSeq" id="WP_121687132.1">
    <property type="nucleotide sequence ID" value="NZ_RCUY01000001.1"/>
</dbReference>
<reference evidence="2 4" key="1">
    <citation type="submission" date="2018-10" db="EMBL/GenBank/DDBJ databases">
        <authorList>
            <person name="Li J."/>
        </authorList>
    </citation>
    <scope>NUCLEOTIDE SEQUENCE [LARGE SCALE GENOMIC DNA]</scope>
    <source>
        <strain evidence="2 4">JCM 11654</strain>
    </source>
</reference>
<evidence type="ECO:0000313" key="2">
    <source>
        <dbReference type="EMBL" id="RLP80872.1"/>
    </source>
</evidence>
<dbReference type="OrthoDB" id="9812023at2"/>
<dbReference type="EMBL" id="RCUY01000011">
    <property type="protein sequence ID" value="RLP80872.1"/>
    <property type="molecule type" value="Genomic_DNA"/>
</dbReference>
<sequence>MSTDVLSVRLPAEIKARLDALAASTGRPVAFYVREAVVEQLATLEYAYTLRSEAEQIRRGEARTRPLNAVMEDGLTNGLD</sequence>
<evidence type="ECO:0000259" key="1">
    <source>
        <dbReference type="Pfam" id="PF01402"/>
    </source>
</evidence>
<dbReference type="InterPro" id="IPR010985">
    <property type="entry name" value="Ribbon_hlx_hlx"/>
</dbReference>
<keyword evidence="4" id="KW-1185">Reference proteome</keyword>
<evidence type="ECO:0000313" key="4">
    <source>
        <dbReference type="Proteomes" id="UP000269438"/>
    </source>
</evidence>
<dbReference type="InterPro" id="IPR002145">
    <property type="entry name" value="CopG"/>
</dbReference>
<name>A0A3L7AN86_9MICO</name>